<dbReference type="eggNOG" id="COG1266">
    <property type="taxonomic scope" value="Bacteria"/>
</dbReference>
<keyword evidence="1" id="KW-0472">Membrane</keyword>
<dbReference type="GO" id="GO:0080120">
    <property type="term" value="P:CAAX-box protein maturation"/>
    <property type="evidence" value="ECO:0007669"/>
    <property type="project" value="UniProtKB-ARBA"/>
</dbReference>
<proteinExistence type="predicted"/>
<comment type="caution">
    <text evidence="3">The sequence shown here is derived from an EMBL/GenBank/DDBJ whole genome shotgun (WGS) entry which is preliminary data.</text>
</comment>
<feature type="transmembrane region" description="Helical" evidence="1">
    <location>
        <begin position="189"/>
        <end position="209"/>
    </location>
</feature>
<feature type="transmembrane region" description="Helical" evidence="1">
    <location>
        <begin position="307"/>
        <end position="328"/>
    </location>
</feature>
<dbReference type="RefSeq" id="WP_081865798.1">
    <property type="nucleotide sequence ID" value="NZ_ASRX01000112.1"/>
</dbReference>
<evidence type="ECO:0000256" key="1">
    <source>
        <dbReference type="SAM" id="Phobius"/>
    </source>
</evidence>
<keyword evidence="1" id="KW-0812">Transmembrane</keyword>
<organism evidence="3 4">
    <name type="scientific">Chondromyces apiculatus DSM 436</name>
    <dbReference type="NCBI Taxonomy" id="1192034"/>
    <lineage>
        <taxon>Bacteria</taxon>
        <taxon>Pseudomonadati</taxon>
        <taxon>Myxococcota</taxon>
        <taxon>Polyangia</taxon>
        <taxon>Polyangiales</taxon>
        <taxon>Polyangiaceae</taxon>
        <taxon>Chondromyces</taxon>
    </lineage>
</organism>
<reference evidence="3 4" key="1">
    <citation type="submission" date="2013-05" db="EMBL/GenBank/DDBJ databases">
        <title>Genome assembly of Chondromyces apiculatus DSM 436.</title>
        <authorList>
            <person name="Sharma G."/>
            <person name="Khatri I."/>
            <person name="Kaur C."/>
            <person name="Mayilraj S."/>
            <person name="Subramanian S."/>
        </authorList>
    </citation>
    <scope>NUCLEOTIDE SEQUENCE [LARGE SCALE GENOMIC DNA]</scope>
    <source>
        <strain evidence="3 4">DSM 436</strain>
    </source>
</reference>
<feature type="transmembrane region" description="Helical" evidence="1">
    <location>
        <begin position="45"/>
        <end position="64"/>
    </location>
</feature>
<evidence type="ECO:0000313" key="4">
    <source>
        <dbReference type="Proteomes" id="UP000019678"/>
    </source>
</evidence>
<dbReference type="AlphaFoldDB" id="A0A017SUG1"/>
<keyword evidence="4" id="KW-1185">Reference proteome</keyword>
<evidence type="ECO:0000313" key="3">
    <source>
        <dbReference type="EMBL" id="EYF00417.1"/>
    </source>
</evidence>
<feature type="transmembrane region" description="Helical" evidence="1">
    <location>
        <begin position="259"/>
        <end position="277"/>
    </location>
</feature>
<dbReference type="OrthoDB" id="5525190at2"/>
<protein>
    <recommendedName>
        <fullName evidence="2">CAAX prenyl protease 2/Lysostaphin resistance protein A-like domain-containing protein</fullName>
    </recommendedName>
</protein>
<dbReference type="EMBL" id="ASRX01000112">
    <property type="protein sequence ID" value="EYF00417.1"/>
    <property type="molecule type" value="Genomic_DNA"/>
</dbReference>
<feature type="transmembrane region" description="Helical" evidence="1">
    <location>
        <begin position="147"/>
        <end position="168"/>
    </location>
</feature>
<accession>A0A017SUG1</accession>
<dbReference type="Proteomes" id="UP000019678">
    <property type="component" value="Unassembled WGS sequence"/>
</dbReference>
<name>A0A017SUG1_9BACT</name>
<dbReference type="Pfam" id="PF02517">
    <property type="entry name" value="Rce1-like"/>
    <property type="match status" value="1"/>
</dbReference>
<feature type="transmembrane region" description="Helical" evidence="1">
    <location>
        <begin position="283"/>
        <end position="300"/>
    </location>
</feature>
<sequence>MLEQGRWLLAQAAQAAQAARAAPLPLPVPEGPSALETVLKALFPVAAYIALAPVLWLFFGRTWRELDVAAHEHQRRTLASGKYDFRPAVLFTITALVLTLQHYFGGREVYADHIRPWLRTVEMDQIIHPGGLGKYVSLRRYNELYSYAWWTFTRVFGYVVIPLGIWKICFRRDSLLDMGLRTKGFLQHAWIYLLCLAVVVPAVVIVAGSPDFGDYYPFYKQSSRSWFDLLVWEAMYFAQFFALEIFFRGFWLSGLRQTMGSGAIFAMIVPYCMIHYGKPYLEAAGAVVAGIALGSLAMRTRSIYSGFLVHVTVALLMDLLALANRGALPKTFWAPGP</sequence>
<dbReference type="GO" id="GO:0004175">
    <property type="term" value="F:endopeptidase activity"/>
    <property type="evidence" value="ECO:0007669"/>
    <property type="project" value="UniProtKB-ARBA"/>
</dbReference>
<gene>
    <name evidence="3" type="ORF">CAP_0863</name>
</gene>
<dbReference type="InterPro" id="IPR003675">
    <property type="entry name" value="Rce1/LyrA-like_dom"/>
</dbReference>
<feature type="domain" description="CAAX prenyl protease 2/Lysostaphin resistance protein A-like" evidence="2">
    <location>
        <begin position="228"/>
        <end position="313"/>
    </location>
</feature>
<keyword evidence="1" id="KW-1133">Transmembrane helix</keyword>
<dbReference type="STRING" id="1192034.CAP_0863"/>
<feature type="transmembrane region" description="Helical" evidence="1">
    <location>
        <begin position="229"/>
        <end position="247"/>
    </location>
</feature>
<evidence type="ECO:0000259" key="2">
    <source>
        <dbReference type="Pfam" id="PF02517"/>
    </source>
</evidence>
<feature type="transmembrane region" description="Helical" evidence="1">
    <location>
        <begin position="85"/>
        <end position="104"/>
    </location>
</feature>